<feature type="region of interest" description="Disordered" evidence="9">
    <location>
        <begin position="537"/>
        <end position="601"/>
    </location>
</feature>
<keyword evidence="3 8" id="KW-0378">Hydrolase</keyword>
<gene>
    <name evidence="13" type="ORF">TWF696_005285</name>
</gene>
<comment type="similarity">
    <text evidence="8">Belongs to the DEAD box helicase family.</text>
</comment>
<dbReference type="EC" id="3.6.4.13" evidence="1"/>
<dbReference type="PROSITE" id="PS51192">
    <property type="entry name" value="HELICASE_ATP_BIND_1"/>
    <property type="match status" value="1"/>
</dbReference>
<evidence type="ECO:0000256" key="2">
    <source>
        <dbReference type="ARBA" id="ARBA00022741"/>
    </source>
</evidence>
<dbReference type="AlphaFoldDB" id="A0AAV9V3F5"/>
<dbReference type="PROSITE" id="PS51194">
    <property type="entry name" value="HELICASE_CTER"/>
    <property type="match status" value="1"/>
</dbReference>
<dbReference type="InterPro" id="IPR011545">
    <property type="entry name" value="DEAD/DEAH_box_helicase_dom"/>
</dbReference>
<feature type="domain" description="Helicase C-terminal" evidence="11">
    <location>
        <begin position="390"/>
        <end position="550"/>
    </location>
</feature>
<feature type="compositionally biased region" description="Acidic residues" evidence="9">
    <location>
        <begin position="542"/>
        <end position="556"/>
    </location>
</feature>
<evidence type="ECO:0000256" key="6">
    <source>
        <dbReference type="ARBA" id="ARBA00047984"/>
    </source>
</evidence>
<name>A0AAV9V3F5_9PEZI</name>
<dbReference type="PROSITE" id="PS51195">
    <property type="entry name" value="Q_MOTIF"/>
    <property type="match status" value="1"/>
</dbReference>
<evidence type="ECO:0000256" key="5">
    <source>
        <dbReference type="ARBA" id="ARBA00022840"/>
    </source>
</evidence>
<evidence type="ECO:0000259" key="12">
    <source>
        <dbReference type="PROSITE" id="PS51195"/>
    </source>
</evidence>
<feature type="compositionally biased region" description="Gly residues" evidence="9">
    <location>
        <begin position="584"/>
        <end position="596"/>
    </location>
</feature>
<feature type="compositionally biased region" description="Gly residues" evidence="9">
    <location>
        <begin position="557"/>
        <end position="574"/>
    </location>
</feature>
<protein>
    <recommendedName>
        <fullName evidence="1">RNA helicase</fullName>
        <ecNumber evidence="1">3.6.4.13</ecNumber>
    </recommendedName>
</protein>
<keyword evidence="4 8" id="KW-0347">Helicase</keyword>
<evidence type="ECO:0000313" key="14">
    <source>
        <dbReference type="Proteomes" id="UP001375240"/>
    </source>
</evidence>
<dbReference type="SMART" id="SM00490">
    <property type="entry name" value="HELICc"/>
    <property type="match status" value="1"/>
</dbReference>
<dbReference type="Pfam" id="PF00270">
    <property type="entry name" value="DEAD"/>
    <property type="match status" value="1"/>
</dbReference>
<comment type="caution">
    <text evidence="13">The sequence shown here is derived from an EMBL/GenBank/DDBJ whole genome shotgun (WGS) entry which is preliminary data.</text>
</comment>
<dbReference type="GO" id="GO:0003676">
    <property type="term" value="F:nucleic acid binding"/>
    <property type="evidence" value="ECO:0007669"/>
    <property type="project" value="InterPro"/>
</dbReference>
<dbReference type="FunFam" id="3.40.50.300:FF:000008">
    <property type="entry name" value="ATP-dependent RNA helicase RhlB"/>
    <property type="match status" value="1"/>
</dbReference>
<dbReference type="GO" id="GO:0003724">
    <property type="term" value="F:RNA helicase activity"/>
    <property type="evidence" value="ECO:0007669"/>
    <property type="project" value="UniProtKB-EC"/>
</dbReference>
<feature type="domain" description="DEAD-box RNA helicase Q" evidence="12">
    <location>
        <begin position="139"/>
        <end position="167"/>
    </location>
</feature>
<keyword evidence="2 8" id="KW-0547">Nucleotide-binding</keyword>
<evidence type="ECO:0000256" key="1">
    <source>
        <dbReference type="ARBA" id="ARBA00012552"/>
    </source>
</evidence>
<feature type="domain" description="Helicase ATP-binding" evidence="10">
    <location>
        <begin position="170"/>
        <end position="362"/>
    </location>
</feature>
<accession>A0AAV9V3F5</accession>
<proteinExistence type="inferred from homology"/>
<dbReference type="InterPro" id="IPR014001">
    <property type="entry name" value="Helicase_ATP-bd"/>
</dbReference>
<evidence type="ECO:0000256" key="8">
    <source>
        <dbReference type="RuleBase" id="RU000492"/>
    </source>
</evidence>
<dbReference type="InterPro" id="IPR027417">
    <property type="entry name" value="P-loop_NTPase"/>
</dbReference>
<evidence type="ECO:0000256" key="4">
    <source>
        <dbReference type="ARBA" id="ARBA00022806"/>
    </source>
</evidence>
<evidence type="ECO:0000256" key="7">
    <source>
        <dbReference type="PROSITE-ProRule" id="PRU00552"/>
    </source>
</evidence>
<keyword evidence="14" id="KW-1185">Reference proteome</keyword>
<evidence type="ECO:0000313" key="13">
    <source>
        <dbReference type="EMBL" id="KAK6353315.1"/>
    </source>
</evidence>
<dbReference type="Gene3D" id="3.40.50.300">
    <property type="entry name" value="P-loop containing nucleotide triphosphate hydrolases"/>
    <property type="match status" value="2"/>
</dbReference>
<dbReference type="Proteomes" id="UP001375240">
    <property type="component" value="Unassembled WGS sequence"/>
</dbReference>
<feature type="region of interest" description="Disordered" evidence="9">
    <location>
        <begin position="1"/>
        <end position="29"/>
    </location>
</feature>
<dbReference type="GO" id="GO:0016787">
    <property type="term" value="F:hydrolase activity"/>
    <property type="evidence" value="ECO:0007669"/>
    <property type="project" value="UniProtKB-KW"/>
</dbReference>
<evidence type="ECO:0000259" key="10">
    <source>
        <dbReference type="PROSITE" id="PS51192"/>
    </source>
</evidence>
<dbReference type="PANTHER" id="PTHR47958">
    <property type="entry name" value="ATP-DEPENDENT RNA HELICASE DBP3"/>
    <property type="match status" value="1"/>
</dbReference>
<dbReference type="EMBL" id="JAVHNQ010000003">
    <property type="protein sequence ID" value="KAK6353315.1"/>
    <property type="molecule type" value="Genomic_DNA"/>
</dbReference>
<sequence>MSDDDAWGAAATNEVEEEEKKPEVPETDLTTSTKVLESIANEHNTEKEWAEKTAFDYEGFNREAAVLLAKEQGYTTFTEAPRYEWKEEYGDVAPRDKVLEAIIFGGSAAAAINDGTIHGIGTIEVTWYNCEDWRPPKYDRFEEMPFHPVIHENLKLSQYEIPTPIQRACCPAILKGKDIIACAQTGSGKTAAFLAPIISKLMGKIKQLAAPREKRGFGGGFKPAEPLVLIVAPTRELATQIFMESRKFCYRSFMRPCVVYGGADVRPQRNELEKGCDLLVGTPGRLQDFIDRGAISLKRVRFTVIDEADEMLDMGFEPQLRKLLHSGDHNEDEDLQILMFSATFPPAVRKLAKEFLADDFIRINVGRIGSVNPNVVQRIIYASFDKKRQAISDLLASSPAARTLIFVNSKREADSLDDYLWNMGLPTTSIHGDRTQREREDALLAFRTGKCPILIATDVASRGLDVRNVLHVINYDLPKTIEEYTHRIGRTARIGTMGLATTFWNDKDGEHIAEALVKTLIEMKQDIPTFLEQYRPSNEEELKFEEESSDPEDDLGGGDMAVSGGGGGGDGWGGEAAPAADDSWGGGGGDTGGSSGSGKKWNNIKLKRLYKNGSKDA</sequence>
<dbReference type="InterPro" id="IPR014014">
    <property type="entry name" value="RNA_helicase_DEAD_Q_motif"/>
</dbReference>
<feature type="short sequence motif" description="Q motif" evidence="7">
    <location>
        <begin position="139"/>
        <end position="167"/>
    </location>
</feature>
<dbReference type="InterPro" id="IPR001650">
    <property type="entry name" value="Helicase_C-like"/>
</dbReference>
<evidence type="ECO:0000256" key="3">
    <source>
        <dbReference type="ARBA" id="ARBA00022801"/>
    </source>
</evidence>
<organism evidence="13 14">
    <name type="scientific">Orbilia brochopaga</name>
    <dbReference type="NCBI Taxonomy" id="3140254"/>
    <lineage>
        <taxon>Eukaryota</taxon>
        <taxon>Fungi</taxon>
        <taxon>Dikarya</taxon>
        <taxon>Ascomycota</taxon>
        <taxon>Pezizomycotina</taxon>
        <taxon>Orbiliomycetes</taxon>
        <taxon>Orbiliales</taxon>
        <taxon>Orbiliaceae</taxon>
        <taxon>Orbilia</taxon>
    </lineage>
</organism>
<dbReference type="SMART" id="SM00487">
    <property type="entry name" value="DEXDc"/>
    <property type="match status" value="1"/>
</dbReference>
<evidence type="ECO:0000259" key="11">
    <source>
        <dbReference type="PROSITE" id="PS51194"/>
    </source>
</evidence>
<dbReference type="CDD" id="cd18787">
    <property type="entry name" value="SF2_C_DEAD"/>
    <property type="match status" value="1"/>
</dbReference>
<reference evidence="13 14" key="1">
    <citation type="submission" date="2019-10" db="EMBL/GenBank/DDBJ databases">
        <authorList>
            <person name="Palmer J.M."/>
        </authorList>
    </citation>
    <scope>NUCLEOTIDE SEQUENCE [LARGE SCALE GENOMIC DNA]</scope>
    <source>
        <strain evidence="13 14">TWF696</strain>
    </source>
</reference>
<dbReference type="Pfam" id="PF00271">
    <property type="entry name" value="Helicase_C"/>
    <property type="match status" value="1"/>
</dbReference>
<evidence type="ECO:0000256" key="9">
    <source>
        <dbReference type="SAM" id="MobiDB-lite"/>
    </source>
</evidence>
<dbReference type="GO" id="GO:0005524">
    <property type="term" value="F:ATP binding"/>
    <property type="evidence" value="ECO:0007669"/>
    <property type="project" value="UniProtKB-KW"/>
</dbReference>
<dbReference type="InterPro" id="IPR000629">
    <property type="entry name" value="RNA-helicase_DEAD-box_CS"/>
</dbReference>
<comment type="catalytic activity">
    <reaction evidence="6">
        <text>ATP + H2O = ADP + phosphate + H(+)</text>
        <dbReference type="Rhea" id="RHEA:13065"/>
        <dbReference type="ChEBI" id="CHEBI:15377"/>
        <dbReference type="ChEBI" id="CHEBI:15378"/>
        <dbReference type="ChEBI" id="CHEBI:30616"/>
        <dbReference type="ChEBI" id="CHEBI:43474"/>
        <dbReference type="ChEBI" id="CHEBI:456216"/>
        <dbReference type="EC" id="3.6.4.13"/>
    </reaction>
</comment>
<dbReference type="SUPFAM" id="SSF52540">
    <property type="entry name" value="P-loop containing nucleoside triphosphate hydrolases"/>
    <property type="match status" value="1"/>
</dbReference>
<dbReference type="PROSITE" id="PS00039">
    <property type="entry name" value="DEAD_ATP_HELICASE"/>
    <property type="match status" value="1"/>
</dbReference>
<keyword evidence="5 8" id="KW-0067">ATP-binding</keyword>